<accession>A0A1J5PU47</accession>
<evidence type="ECO:0000256" key="1">
    <source>
        <dbReference type="ARBA" id="ARBA00022490"/>
    </source>
</evidence>
<dbReference type="EMBL" id="MLJW01003807">
    <property type="protein sequence ID" value="OIQ71263.1"/>
    <property type="molecule type" value="Genomic_DNA"/>
</dbReference>
<name>A0A1J5PU47_9ZZZZ</name>
<dbReference type="HAMAP" id="MF_00167">
    <property type="entry name" value="CsrA"/>
    <property type="match status" value="1"/>
</dbReference>
<dbReference type="SUPFAM" id="SSF117130">
    <property type="entry name" value="CsrA-like"/>
    <property type="match status" value="1"/>
</dbReference>
<evidence type="ECO:0000256" key="2">
    <source>
        <dbReference type="ARBA" id="ARBA00022845"/>
    </source>
</evidence>
<dbReference type="GO" id="GO:0045947">
    <property type="term" value="P:negative regulation of translational initiation"/>
    <property type="evidence" value="ECO:0007669"/>
    <property type="project" value="TreeGrafter"/>
</dbReference>
<dbReference type="GO" id="GO:0006402">
    <property type="term" value="P:mRNA catabolic process"/>
    <property type="evidence" value="ECO:0007669"/>
    <property type="project" value="InterPro"/>
</dbReference>
<evidence type="ECO:0000256" key="3">
    <source>
        <dbReference type="ARBA" id="ARBA00022884"/>
    </source>
</evidence>
<dbReference type="GO" id="GO:0048027">
    <property type="term" value="F:mRNA 5'-UTR binding"/>
    <property type="evidence" value="ECO:0007669"/>
    <property type="project" value="TreeGrafter"/>
</dbReference>
<sequence>MLVITRKPEQSLIIGGEVEVIVLGVTREGVRLGIKAPREVQVHRREVFEAIAAENRAAAEAQVPVQDAAALLRAQMNPDPARPAQVRRPRNR</sequence>
<keyword evidence="1" id="KW-0963">Cytoplasm</keyword>
<organism evidence="4">
    <name type="scientific">mine drainage metagenome</name>
    <dbReference type="NCBI Taxonomy" id="410659"/>
    <lineage>
        <taxon>unclassified sequences</taxon>
        <taxon>metagenomes</taxon>
        <taxon>ecological metagenomes</taxon>
    </lineage>
</organism>
<dbReference type="PANTHER" id="PTHR34984:SF1">
    <property type="entry name" value="CARBON STORAGE REGULATOR"/>
    <property type="match status" value="1"/>
</dbReference>
<comment type="caution">
    <text evidence="4">The sequence shown here is derived from an EMBL/GenBank/DDBJ whole genome shotgun (WGS) entry which is preliminary data.</text>
</comment>
<dbReference type="GO" id="GO:0006109">
    <property type="term" value="P:regulation of carbohydrate metabolic process"/>
    <property type="evidence" value="ECO:0007669"/>
    <property type="project" value="InterPro"/>
</dbReference>
<gene>
    <name evidence="4" type="primary">csrA_2</name>
    <name evidence="4" type="ORF">GALL_471210</name>
</gene>
<evidence type="ECO:0000313" key="4">
    <source>
        <dbReference type="EMBL" id="OIQ71263.1"/>
    </source>
</evidence>
<dbReference type="NCBIfam" id="NF002469">
    <property type="entry name" value="PRK01712.1"/>
    <property type="match status" value="1"/>
</dbReference>
<keyword evidence="2" id="KW-0810">Translation regulation</keyword>
<keyword evidence="3" id="KW-0694">RNA-binding</keyword>
<dbReference type="AlphaFoldDB" id="A0A1J5PU47"/>
<protein>
    <submittedName>
        <fullName evidence="4">Carbon storage regulator</fullName>
    </submittedName>
</protein>
<dbReference type="Pfam" id="PF02599">
    <property type="entry name" value="CsrA"/>
    <property type="match status" value="1"/>
</dbReference>
<dbReference type="GO" id="GO:0005829">
    <property type="term" value="C:cytosol"/>
    <property type="evidence" value="ECO:0007669"/>
    <property type="project" value="TreeGrafter"/>
</dbReference>
<dbReference type="InterPro" id="IPR003751">
    <property type="entry name" value="CsrA"/>
</dbReference>
<dbReference type="Gene3D" id="2.60.40.4380">
    <property type="entry name" value="Translational regulator CsrA"/>
    <property type="match status" value="1"/>
</dbReference>
<proteinExistence type="inferred from homology"/>
<dbReference type="PANTHER" id="PTHR34984">
    <property type="entry name" value="CARBON STORAGE REGULATOR"/>
    <property type="match status" value="1"/>
</dbReference>
<reference evidence="4" key="1">
    <citation type="submission" date="2016-10" db="EMBL/GenBank/DDBJ databases">
        <title>Sequence of Gallionella enrichment culture.</title>
        <authorList>
            <person name="Poehlein A."/>
            <person name="Muehling M."/>
            <person name="Daniel R."/>
        </authorList>
    </citation>
    <scope>NUCLEOTIDE SEQUENCE</scope>
</reference>
<dbReference type="InterPro" id="IPR036107">
    <property type="entry name" value="CsrA_sf"/>
</dbReference>